<name>A0A4S8LFF0_DENBC</name>
<reference evidence="2 3" key="1">
    <citation type="journal article" date="2019" name="Nat. Ecol. Evol.">
        <title>Megaphylogeny resolves global patterns of mushroom evolution.</title>
        <authorList>
            <person name="Varga T."/>
            <person name="Krizsan K."/>
            <person name="Foldi C."/>
            <person name="Dima B."/>
            <person name="Sanchez-Garcia M."/>
            <person name="Sanchez-Ramirez S."/>
            <person name="Szollosi G.J."/>
            <person name="Szarkandi J.G."/>
            <person name="Papp V."/>
            <person name="Albert L."/>
            <person name="Andreopoulos W."/>
            <person name="Angelini C."/>
            <person name="Antonin V."/>
            <person name="Barry K.W."/>
            <person name="Bougher N.L."/>
            <person name="Buchanan P."/>
            <person name="Buyck B."/>
            <person name="Bense V."/>
            <person name="Catcheside P."/>
            <person name="Chovatia M."/>
            <person name="Cooper J."/>
            <person name="Damon W."/>
            <person name="Desjardin D."/>
            <person name="Finy P."/>
            <person name="Geml J."/>
            <person name="Haridas S."/>
            <person name="Hughes K."/>
            <person name="Justo A."/>
            <person name="Karasinski D."/>
            <person name="Kautmanova I."/>
            <person name="Kiss B."/>
            <person name="Kocsube S."/>
            <person name="Kotiranta H."/>
            <person name="LaButti K.M."/>
            <person name="Lechner B.E."/>
            <person name="Liimatainen K."/>
            <person name="Lipzen A."/>
            <person name="Lukacs Z."/>
            <person name="Mihaltcheva S."/>
            <person name="Morgado L.N."/>
            <person name="Niskanen T."/>
            <person name="Noordeloos M.E."/>
            <person name="Ohm R.A."/>
            <person name="Ortiz-Santana B."/>
            <person name="Ovrebo C."/>
            <person name="Racz N."/>
            <person name="Riley R."/>
            <person name="Savchenko A."/>
            <person name="Shiryaev A."/>
            <person name="Soop K."/>
            <person name="Spirin V."/>
            <person name="Szebenyi C."/>
            <person name="Tomsovsky M."/>
            <person name="Tulloss R.E."/>
            <person name="Uehling J."/>
            <person name="Grigoriev I.V."/>
            <person name="Vagvolgyi C."/>
            <person name="Papp T."/>
            <person name="Martin F.M."/>
            <person name="Miettinen O."/>
            <person name="Hibbett D.S."/>
            <person name="Nagy L.G."/>
        </authorList>
    </citation>
    <scope>NUCLEOTIDE SEQUENCE [LARGE SCALE GENOMIC DNA]</scope>
    <source>
        <strain evidence="2 3">CBS 962.96</strain>
    </source>
</reference>
<proteinExistence type="predicted"/>
<gene>
    <name evidence="2" type="ORF">K435DRAFT_867172</name>
</gene>
<evidence type="ECO:0000256" key="1">
    <source>
        <dbReference type="SAM" id="MobiDB-lite"/>
    </source>
</evidence>
<dbReference type="OrthoDB" id="3208495at2759"/>
<keyword evidence="3" id="KW-1185">Reference proteome</keyword>
<dbReference type="EMBL" id="ML179445">
    <property type="protein sequence ID" value="THU87561.1"/>
    <property type="molecule type" value="Genomic_DNA"/>
</dbReference>
<dbReference type="AlphaFoldDB" id="A0A4S8LFF0"/>
<accession>A0A4S8LFF0</accession>
<dbReference type="InterPro" id="IPR041078">
    <property type="entry name" value="Plavaka"/>
</dbReference>
<evidence type="ECO:0000313" key="2">
    <source>
        <dbReference type="EMBL" id="THU87561.1"/>
    </source>
</evidence>
<organism evidence="2 3">
    <name type="scientific">Dendrothele bispora (strain CBS 962.96)</name>
    <dbReference type="NCBI Taxonomy" id="1314807"/>
    <lineage>
        <taxon>Eukaryota</taxon>
        <taxon>Fungi</taxon>
        <taxon>Dikarya</taxon>
        <taxon>Basidiomycota</taxon>
        <taxon>Agaricomycotina</taxon>
        <taxon>Agaricomycetes</taxon>
        <taxon>Agaricomycetidae</taxon>
        <taxon>Agaricales</taxon>
        <taxon>Agaricales incertae sedis</taxon>
        <taxon>Dendrothele</taxon>
    </lineage>
</organism>
<dbReference type="Pfam" id="PF18759">
    <property type="entry name" value="Plavaka"/>
    <property type="match status" value="1"/>
</dbReference>
<sequence length="1058" mass="122131">MRWFYNGNQAKSIADLDSLVDNVLLPDDFSQDHLRGCSTQKTLKDMDDYGGPNYLLRAEDGWIETSVKIPVPCTGVEQSEADAPMYELKCVFYRKPLEVIKATFQSPSSKKFHYTPFKLYQHSDHPSCPEPVRLHSELYNSDAFISEHERVQTQQSDRHHDPEHDQSNIPNALAGMMAWSDATKVGQWGDESMWPIYLYFGNQSKYNHAKPSSFAAHHLAYIPKLPDDFNNFYKEHYGKPPTEAVLTHMRRELIQAIWGLILDDEFMHAYEHGIVLKCGDGVVRRLFPRFFTYSADYPEKVLLASIRSLGTYPCPHCLVKKDQIDQLGTKLDRRRRKNKARVDSEQRQSSIQRIRRWIFDAGRSINIFSERFFKFGVNFYEMLTPDVLHELELGVWKATLLHLIRMLVFLSSGAVQRMNERYRSMPTFGRDTIRKVGNNVSGLKRLAARDYEDLLQTSIPVFEGLFPDHNKQILDLLFDLNAFHSFAKFRLHSDMSLNMLDDCTTELGRSLRTFEKKVCGHYHTKELPKEVEARQKRKTSSKRKAAVKGKGKGKRQLNENDDQVTTSNTKSFNLCTYKVHALGHYVHFIRLYGTTDNYSTQIGELEHKRVKRFYARTNKAFKYVRQVTAHERRTRIIQTLERHLDDQNPPTPHVPFQHSDPMQPTEPEIHYKILNDTSQWMQIHQFMNANSGDPAVKLFYVRLKEHLYCCLASVPESDEVTAEQRDTIRVKLDRIYKHKPYHPDIMVLASDSDHPYWYARVIGIYHAMVEYRGGPLVQMDFLHVRWFGLDPKCKFGWKAKRLPCIGFIDGDEPSAFGFIDPACVVRAVHLIPAFDHGKTCEIMGPSIARKKTENDEDWYRYYVGIFADRDMVVHFCPELGLGHNRVAVPYEEDQPVIVEDDGDGDGDVIDVVVEVPEQPPEIEDEECHEDLLDEEKADEWIDFGYEEEEEEDDNEADDQILDEDGEDADIGPEDVDAENTLRAVFVCERLTADAPINFFPSHPPHLPSIPPHLPSIPILPPSLPIFSPFSSYVSAAICHITLALEQVVRIQAPSRHHE</sequence>
<evidence type="ECO:0000313" key="3">
    <source>
        <dbReference type="Proteomes" id="UP000297245"/>
    </source>
</evidence>
<protein>
    <submittedName>
        <fullName evidence="2">Uncharacterized protein</fullName>
    </submittedName>
</protein>
<dbReference type="Proteomes" id="UP000297245">
    <property type="component" value="Unassembled WGS sequence"/>
</dbReference>
<feature type="region of interest" description="Disordered" evidence="1">
    <location>
        <begin position="531"/>
        <end position="567"/>
    </location>
</feature>
<feature type="compositionally biased region" description="Basic residues" evidence="1">
    <location>
        <begin position="535"/>
        <end position="555"/>
    </location>
</feature>